<evidence type="ECO:0000259" key="4">
    <source>
        <dbReference type="PROSITE" id="PS51387"/>
    </source>
</evidence>
<dbReference type="Proteomes" id="UP000199392">
    <property type="component" value="Unassembled WGS sequence"/>
</dbReference>
<dbReference type="Pfam" id="PF01565">
    <property type="entry name" value="FAD_binding_4"/>
    <property type="match status" value="1"/>
</dbReference>
<dbReference type="RefSeq" id="WP_245696236.1">
    <property type="nucleotide sequence ID" value="NZ_FNCL01000020.1"/>
</dbReference>
<accession>A0A1I6WEF0</accession>
<sequence length="444" mass="48528">MMRREVLTGWGRYPSKPCLVTAPRTESEVSTLARHGGVIARGNGRAYGDSALGGAATLDMRRMNRILSFDPATGVLVAEAGLLLADIITTFLPRGWFPYVTPGTKFVSLGGAIASDVHGKNHHCDGAFGSFVEWVDLVGADGKMRRLSRSDNDPLFEWTLGGMGLTGVILRAAIRLRPVESGWIRQRTIVAPNLRAAMAGFEEAQDATYSVAWIDCLATGCALGRSLIMLGEHARVEEVPDAFRASPLSTPTKKKRTVPFDAPALALNRYSVKAFNALYWRKGQGGPEEVLIDWDSYFYPLDAILGWNRIYGRRGFVQFQCALPLDRAEAGLIALLTATARAGQGSFLAVLKRFGAQDSRFSFPMEGFTLALDFPANPKTFALLDQLDRITLAHGGRFYLAKDARLSASTFHEADPRAAQYRDLRRGAGLDHAFASAQSQRLLL</sequence>
<dbReference type="EMBL" id="FOZW01000019">
    <property type="protein sequence ID" value="SFT24363.1"/>
    <property type="molecule type" value="Genomic_DNA"/>
</dbReference>
<reference evidence="6" key="1">
    <citation type="submission" date="2016-10" db="EMBL/GenBank/DDBJ databases">
        <authorList>
            <person name="Varghese N."/>
            <person name="Submissions S."/>
        </authorList>
    </citation>
    <scope>NUCLEOTIDE SEQUENCE [LARGE SCALE GENOMIC DNA]</scope>
    <source>
        <strain evidence="6">DSM 26894</strain>
    </source>
</reference>
<evidence type="ECO:0000313" key="6">
    <source>
        <dbReference type="Proteomes" id="UP000199392"/>
    </source>
</evidence>
<comment type="similarity">
    <text evidence="1">Belongs to the oxygen-dependent FAD-linked oxidoreductase family.</text>
</comment>
<gene>
    <name evidence="5" type="ORF">SAMN04488050_11931</name>
</gene>
<keyword evidence="2" id="KW-0285">Flavoprotein</keyword>
<keyword evidence="6" id="KW-1185">Reference proteome</keyword>
<dbReference type="GO" id="GO:0016491">
    <property type="term" value="F:oxidoreductase activity"/>
    <property type="evidence" value="ECO:0007669"/>
    <property type="project" value="UniProtKB-KW"/>
</dbReference>
<feature type="domain" description="FAD-binding PCMH-type" evidence="4">
    <location>
        <begin position="12"/>
        <end position="179"/>
    </location>
</feature>
<dbReference type="STRING" id="311180.SAMN04488050_11931"/>
<dbReference type="GO" id="GO:0071949">
    <property type="term" value="F:FAD binding"/>
    <property type="evidence" value="ECO:0007669"/>
    <property type="project" value="InterPro"/>
</dbReference>
<protein>
    <submittedName>
        <fullName evidence="5">FAD/FMN-containing dehydrogenase</fullName>
    </submittedName>
</protein>
<organism evidence="5 6">
    <name type="scientific">Alloyangia pacifica</name>
    <dbReference type="NCBI Taxonomy" id="311180"/>
    <lineage>
        <taxon>Bacteria</taxon>
        <taxon>Pseudomonadati</taxon>
        <taxon>Pseudomonadota</taxon>
        <taxon>Alphaproteobacteria</taxon>
        <taxon>Rhodobacterales</taxon>
        <taxon>Roseobacteraceae</taxon>
        <taxon>Alloyangia</taxon>
    </lineage>
</organism>
<evidence type="ECO:0000256" key="3">
    <source>
        <dbReference type="ARBA" id="ARBA00023002"/>
    </source>
</evidence>
<dbReference type="InterPro" id="IPR036318">
    <property type="entry name" value="FAD-bd_PCMH-like_sf"/>
</dbReference>
<dbReference type="PROSITE" id="PS51387">
    <property type="entry name" value="FAD_PCMH"/>
    <property type="match status" value="1"/>
</dbReference>
<dbReference type="InterPro" id="IPR016169">
    <property type="entry name" value="FAD-bd_PCMH_sub2"/>
</dbReference>
<dbReference type="InterPro" id="IPR016166">
    <property type="entry name" value="FAD-bd_PCMH"/>
</dbReference>
<proteinExistence type="inferred from homology"/>
<dbReference type="PANTHER" id="PTHR13878">
    <property type="entry name" value="GULONOLACTONE OXIDASE"/>
    <property type="match status" value="1"/>
</dbReference>
<name>A0A1I6WEF0_9RHOB</name>
<dbReference type="PANTHER" id="PTHR13878:SF53">
    <property type="entry name" value="CYTOKININ DEHYDROGENASE 6"/>
    <property type="match status" value="1"/>
</dbReference>
<dbReference type="InterPro" id="IPR006094">
    <property type="entry name" value="Oxid_FAD_bind_N"/>
</dbReference>
<evidence type="ECO:0000313" key="5">
    <source>
        <dbReference type="EMBL" id="SFT24363.1"/>
    </source>
</evidence>
<evidence type="ECO:0000256" key="2">
    <source>
        <dbReference type="ARBA" id="ARBA00022827"/>
    </source>
</evidence>
<dbReference type="AlphaFoldDB" id="A0A1I6WEF0"/>
<keyword evidence="2" id="KW-0274">FAD</keyword>
<dbReference type="Gene3D" id="3.30.465.10">
    <property type="match status" value="1"/>
</dbReference>
<dbReference type="InterPro" id="IPR050432">
    <property type="entry name" value="FAD-linked_Oxidoreductases_BP"/>
</dbReference>
<keyword evidence="3" id="KW-0560">Oxidoreductase</keyword>
<evidence type="ECO:0000256" key="1">
    <source>
        <dbReference type="ARBA" id="ARBA00005466"/>
    </source>
</evidence>
<dbReference type="SUPFAM" id="SSF56176">
    <property type="entry name" value="FAD-binding/transporter-associated domain-like"/>
    <property type="match status" value="1"/>
</dbReference>